<feature type="compositionally biased region" description="Polar residues" evidence="10">
    <location>
        <begin position="287"/>
        <end position="311"/>
    </location>
</feature>
<comment type="similarity">
    <text evidence="1">Belongs to the DeoC/FbaB aldolase family. DeoC type 1 subfamily.</text>
</comment>
<dbReference type="InterPro" id="IPR007219">
    <property type="entry name" value="XnlR_reg_dom"/>
</dbReference>
<dbReference type="GO" id="GO:0046386">
    <property type="term" value="P:deoxyribose phosphate catabolic process"/>
    <property type="evidence" value="ECO:0007669"/>
    <property type="project" value="UniProtKB-UniPathway"/>
</dbReference>
<dbReference type="SMART" id="SM01133">
    <property type="entry name" value="DeoC"/>
    <property type="match status" value="1"/>
</dbReference>
<dbReference type="NCBIfam" id="TIGR00126">
    <property type="entry name" value="deoC"/>
    <property type="match status" value="1"/>
</dbReference>
<dbReference type="HAMAP" id="MF_00114">
    <property type="entry name" value="DeoC_type1"/>
    <property type="match status" value="1"/>
</dbReference>
<evidence type="ECO:0000256" key="2">
    <source>
        <dbReference type="ARBA" id="ARBA00012515"/>
    </source>
</evidence>
<dbReference type="GO" id="GO:0004139">
    <property type="term" value="F:deoxyribose-phosphate aldolase activity"/>
    <property type="evidence" value="ECO:0007669"/>
    <property type="project" value="UniProtKB-EC"/>
</dbReference>
<dbReference type="InterPro" id="IPR028581">
    <property type="entry name" value="DeoC_typeI"/>
</dbReference>
<dbReference type="PANTHER" id="PTHR10889:SF1">
    <property type="entry name" value="DEOXYRIBOSE-PHOSPHATE ALDOLASE"/>
    <property type="match status" value="1"/>
</dbReference>
<dbReference type="EC" id="4.1.2.4" evidence="2"/>
<dbReference type="GO" id="GO:0005737">
    <property type="term" value="C:cytoplasm"/>
    <property type="evidence" value="ECO:0007669"/>
    <property type="project" value="InterPro"/>
</dbReference>
<dbReference type="CDD" id="cd12148">
    <property type="entry name" value="fungal_TF_MHR"/>
    <property type="match status" value="1"/>
</dbReference>
<dbReference type="GO" id="GO:0016052">
    <property type="term" value="P:carbohydrate catabolic process"/>
    <property type="evidence" value="ECO:0007669"/>
    <property type="project" value="TreeGrafter"/>
</dbReference>
<feature type="region of interest" description="Disordered" evidence="10">
    <location>
        <begin position="280"/>
        <end position="311"/>
    </location>
</feature>
<dbReference type="AlphaFoldDB" id="A0A8H5N9L2"/>
<dbReference type="SUPFAM" id="SSF51569">
    <property type="entry name" value="Aldolase"/>
    <property type="match status" value="1"/>
</dbReference>
<name>A0A8H5N9L2_9HYPO</name>
<accession>A0A8H5N9L2</accession>
<dbReference type="Proteomes" id="UP000522262">
    <property type="component" value="Unassembled WGS sequence"/>
</dbReference>
<dbReference type="Pfam" id="PF01791">
    <property type="entry name" value="DeoC"/>
    <property type="match status" value="1"/>
</dbReference>
<dbReference type="InterPro" id="IPR011343">
    <property type="entry name" value="DeoC"/>
</dbReference>
<reference evidence="12 13" key="1">
    <citation type="submission" date="2020-05" db="EMBL/GenBank/DDBJ databases">
        <title>Identification and distribution of gene clusters putatively required for synthesis of sphingolipid metabolism inhibitors in phylogenetically diverse species of the filamentous fungus Fusarium.</title>
        <authorList>
            <person name="Kim H.-S."/>
            <person name="Busman M."/>
            <person name="Brown D.W."/>
            <person name="Divon H."/>
            <person name="Uhlig S."/>
            <person name="Proctor R.H."/>
        </authorList>
    </citation>
    <scope>NUCLEOTIDE SEQUENCE [LARGE SCALE GENOMIC DNA]</scope>
    <source>
        <strain evidence="12 13">NRRL 53147</strain>
    </source>
</reference>
<dbReference type="GO" id="GO:0003677">
    <property type="term" value="F:DNA binding"/>
    <property type="evidence" value="ECO:0007669"/>
    <property type="project" value="InterPro"/>
</dbReference>
<evidence type="ECO:0000256" key="1">
    <source>
        <dbReference type="ARBA" id="ARBA00010936"/>
    </source>
</evidence>
<evidence type="ECO:0000256" key="5">
    <source>
        <dbReference type="ARBA" id="ARBA00023242"/>
    </source>
</evidence>
<keyword evidence="6" id="KW-0704">Schiff base</keyword>
<keyword evidence="4" id="KW-0456">Lyase</keyword>
<dbReference type="Pfam" id="PF04082">
    <property type="entry name" value="Fungal_trans"/>
    <property type="match status" value="1"/>
</dbReference>
<keyword evidence="13" id="KW-1185">Reference proteome</keyword>
<evidence type="ECO:0000259" key="11">
    <source>
        <dbReference type="Pfam" id="PF04082"/>
    </source>
</evidence>
<dbReference type="InterPro" id="IPR002915">
    <property type="entry name" value="DeoC/FbaB/LacD_aldolase"/>
</dbReference>
<evidence type="ECO:0000313" key="13">
    <source>
        <dbReference type="Proteomes" id="UP000522262"/>
    </source>
</evidence>
<evidence type="ECO:0000256" key="10">
    <source>
        <dbReference type="SAM" id="MobiDB-lite"/>
    </source>
</evidence>
<sequence>MSSNTNEITVTLRQIAKMIDHSLLHPTMTDADILQGLAIAKKYGVATACVKPYAISMAKQELQGSDVLICPVIGFPHGNSSTAVKVFEADVATAVGGNEIDMVINIGKALGGDWNYVADEIRQVNDVVVKRGAILKVIFENDYLSEEHIVRLCKICSDIGVAFVKTSTGYGFVKQPNGMYSYKGATIPHLKLMVEESGKDVQVKAAGGVRTLDDLLHVMSLGVTRIGATATVTIMEEAVKRGITDQPTVATFKPMADSSCDVERPCTLCSRANTECVASDSSRWRPYQSTPKQAATTNSSVKNEPGTTVGSAVESAWNSSSTIKLVEELKAFQQHGSASPEVVEFSALRSETWAQSEATAQEFTKNIVETNITERPKDIQPRQGNIGSKLSAAEKELMSLLPDMGPATLLVDNYFDRIHWFTLVFHQDDFRSKFQGLYDHATVPSGPNTSSRGIGFVAVLLAVFATSLHHIGAQESKLKSYNVDPEQLKSQILDSLKSRFLDIVSRGSLEAVQFCVLLASYYLYNGEPAMAWPLSGSGLRIAQALNLHRKIPPGDPSDQVLKQQMQDRKRAWWAVYDIVLNPKCIF</sequence>
<dbReference type="InterPro" id="IPR013785">
    <property type="entry name" value="Aldolase_TIM"/>
</dbReference>
<evidence type="ECO:0000256" key="8">
    <source>
        <dbReference type="ARBA" id="ARBA00048791"/>
    </source>
</evidence>
<comment type="function">
    <text evidence="9">Catalyzes a reversible aldol reaction between acetaldehyde and D-glyceraldehyde 3-phosphate to generate 2-deoxy-D-ribose 5-phosphate.</text>
</comment>
<evidence type="ECO:0000256" key="4">
    <source>
        <dbReference type="ARBA" id="ARBA00023239"/>
    </source>
</evidence>
<feature type="domain" description="Xylanolytic transcriptional activator regulatory" evidence="11">
    <location>
        <begin position="412"/>
        <end position="576"/>
    </location>
</feature>
<dbReference type="PANTHER" id="PTHR10889">
    <property type="entry name" value="DEOXYRIBOSE-PHOSPHATE ALDOLASE"/>
    <property type="match status" value="1"/>
</dbReference>
<comment type="catalytic activity">
    <reaction evidence="8">
        <text>2-deoxy-D-ribose 5-phosphate = D-glyceraldehyde 3-phosphate + acetaldehyde</text>
        <dbReference type="Rhea" id="RHEA:12821"/>
        <dbReference type="ChEBI" id="CHEBI:15343"/>
        <dbReference type="ChEBI" id="CHEBI:59776"/>
        <dbReference type="ChEBI" id="CHEBI:62877"/>
        <dbReference type="EC" id="4.1.2.4"/>
    </reaction>
</comment>
<evidence type="ECO:0000256" key="6">
    <source>
        <dbReference type="ARBA" id="ARBA00023270"/>
    </source>
</evidence>
<dbReference type="Gene3D" id="3.20.20.70">
    <property type="entry name" value="Aldolase class I"/>
    <property type="match status" value="1"/>
</dbReference>
<dbReference type="GO" id="GO:0008270">
    <property type="term" value="F:zinc ion binding"/>
    <property type="evidence" value="ECO:0007669"/>
    <property type="project" value="InterPro"/>
</dbReference>
<dbReference type="FunFam" id="3.20.20.70:FF:000198">
    <property type="entry name" value="Deoxyribose-phosphate aldolase"/>
    <property type="match status" value="1"/>
</dbReference>
<keyword evidence="3" id="KW-0963">Cytoplasm</keyword>
<dbReference type="GO" id="GO:0006351">
    <property type="term" value="P:DNA-templated transcription"/>
    <property type="evidence" value="ECO:0007669"/>
    <property type="project" value="InterPro"/>
</dbReference>
<evidence type="ECO:0000256" key="9">
    <source>
        <dbReference type="ARBA" id="ARBA00056337"/>
    </source>
</evidence>
<dbReference type="CDD" id="cd00959">
    <property type="entry name" value="DeoC"/>
    <property type="match status" value="1"/>
</dbReference>
<organism evidence="12 13">
    <name type="scientific">Fusarium mexicanum</name>
    <dbReference type="NCBI Taxonomy" id="751941"/>
    <lineage>
        <taxon>Eukaryota</taxon>
        <taxon>Fungi</taxon>
        <taxon>Dikarya</taxon>
        <taxon>Ascomycota</taxon>
        <taxon>Pezizomycotina</taxon>
        <taxon>Sordariomycetes</taxon>
        <taxon>Hypocreomycetidae</taxon>
        <taxon>Hypocreales</taxon>
        <taxon>Nectriaceae</taxon>
        <taxon>Fusarium</taxon>
        <taxon>Fusarium fujikuroi species complex</taxon>
    </lineage>
</organism>
<dbReference type="GO" id="GO:0009264">
    <property type="term" value="P:deoxyribonucleotide catabolic process"/>
    <property type="evidence" value="ECO:0007669"/>
    <property type="project" value="InterPro"/>
</dbReference>
<protein>
    <recommendedName>
        <fullName evidence="2">deoxyribose-phosphate aldolase</fullName>
        <ecNumber evidence="2">4.1.2.4</ecNumber>
    </recommendedName>
    <alternativeName>
        <fullName evidence="7">2-deoxy-D-ribose 5-phosphate aldolase</fullName>
    </alternativeName>
</protein>
<gene>
    <name evidence="12" type="ORF">FMEXI_341</name>
</gene>
<dbReference type="UniPathway" id="UPA00002">
    <property type="reaction ID" value="UER00468"/>
</dbReference>
<proteinExistence type="inferred from homology"/>
<evidence type="ECO:0000256" key="7">
    <source>
        <dbReference type="ARBA" id="ARBA00032755"/>
    </source>
</evidence>
<evidence type="ECO:0000256" key="3">
    <source>
        <dbReference type="ARBA" id="ARBA00022490"/>
    </source>
</evidence>
<evidence type="ECO:0000313" key="12">
    <source>
        <dbReference type="EMBL" id="KAF5558576.1"/>
    </source>
</evidence>
<comment type="caution">
    <text evidence="12">The sequence shown here is derived from an EMBL/GenBank/DDBJ whole genome shotgun (WGS) entry which is preliminary data.</text>
</comment>
<dbReference type="EMBL" id="JAAOAM010000007">
    <property type="protein sequence ID" value="KAF5558576.1"/>
    <property type="molecule type" value="Genomic_DNA"/>
</dbReference>
<keyword evidence="5" id="KW-0539">Nucleus</keyword>